<feature type="region of interest" description="Disordered" evidence="1">
    <location>
        <begin position="114"/>
        <end position="149"/>
    </location>
</feature>
<gene>
    <name evidence="2" type="ORF">G7Z17_g13068</name>
</gene>
<dbReference type="Proteomes" id="UP000722485">
    <property type="component" value="Unassembled WGS sequence"/>
</dbReference>
<evidence type="ECO:0000313" key="2">
    <source>
        <dbReference type="EMBL" id="KAF7536312.1"/>
    </source>
</evidence>
<dbReference type="AlphaFoldDB" id="A0A9P5L8L9"/>
<feature type="region of interest" description="Disordered" evidence="1">
    <location>
        <begin position="1"/>
        <end position="34"/>
    </location>
</feature>
<reference evidence="2" key="1">
    <citation type="submission" date="2020-03" db="EMBL/GenBank/DDBJ databases">
        <title>Draft Genome Sequence of Cylindrodendrum hubeiense.</title>
        <authorList>
            <person name="Buettner E."/>
            <person name="Kellner H."/>
        </authorList>
    </citation>
    <scope>NUCLEOTIDE SEQUENCE</scope>
    <source>
        <strain evidence="2">IHI 201604</strain>
    </source>
</reference>
<evidence type="ECO:0000256" key="1">
    <source>
        <dbReference type="SAM" id="MobiDB-lite"/>
    </source>
</evidence>
<organism evidence="2 3">
    <name type="scientific">Cylindrodendrum hubeiense</name>
    <dbReference type="NCBI Taxonomy" id="595255"/>
    <lineage>
        <taxon>Eukaryota</taxon>
        <taxon>Fungi</taxon>
        <taxon>Dikarya</taxon>
        <taxon>Ascomycota</taxon>
        <taxon>Pezizomycotina</taxon>
        <taxon>Sordariomycetes</taxon>
        <taxon>Hypocreomycetidae</taxon>
        <taxon>Hypocreales</taxon>
        <taxon>Nectriaceae</taxon>
        <taxon>Cylindrodendrum</taxon>
    </lineage>
</organism>
<evidence type="ECO:0000313" key="3">
    <source>
        <dbReference type="Proteomes" id="UP000722485"/>
    </source>
</evidence>
<dbReference type="EMBL" id="JAANBB010000678">
    <property type="protein sequence ID" value="KAF7536312.1"/>
    <property type="molecule type" value="Genomic_DNA"/>
</dbReference>
<accession>A0A9P5L8L9</accession>
<sequence length="263" mass="28236">MRGFPDTGEAQTHPTRYGYSQREPRPTERFPGMPWMPPMDATAWIHLVRSSLRDMTHFNSLGRYLLAPWHSRVPNSPKRWQSPHRTQSQAGCMAGLSPVPSLRLAPPNRTIISRQQSNKQQPMPPSSAAKPVASLAIPGGHPAPLSAPSQPSYSAQRLCACCTNGELDVVRGRGSPALSTFVWSLRGNTLARSKGPPSNPRGLGVGGGALGPGHKALSPGESRCACWGLGAGIRFGSRAVLAWSPTRDTKIAASRSRISLLLT</sequence>
<proteinExistence type="predicted"/>
<name>A0A9P5L8L9_9HYPO</name>
<protein>
    <submittedName>
        <fullName evidence="2">Uncharacterized protein</fullName>
    </submittedName>
</protein>
<keyword evidence="3" id="KW-1185">Reference proteome</keyword>
<comment type="caution">
    <text evidence="2">The sequence shown here is derived from an EMBL/GenBank/DDBJ whole genome shotgun (WGS) entry which is preliminary data.</text>
</comment>